<name>A0A172YC57_9GAMM</name>
<evidence type="ECO:0000256" key="1">
    <source>
        <dbReference type="SAM" id="Phobius"/>
    </source>
</evidence>
<keyword evidence="1" id="KW-0812">Transmembrane</keyword>
<dbReference type="EMBL" id="CP015243">
    <property type="protein sequence ID" value="ANF56829.1"/>
    <property type="molecule type" value="Genomic_DNA"/>
</dbReference>
<evidence type="ECO:0000313" key="3">
    <source>
        <dbReference type="Proteomes" id="UP000077875"/>
    </source>
</evidence>
<dbReference type="RefSeq" id="WP_064121796.1">
    <property type="nucleotide sequence ID" value="NZ_CP015243.1"/>
</dbReference>
<dbReference type="Proteomes" id="UP000077875">
    <property type="component" value="Chromosome"/>
</dbReference>
<dbReference type="KEGG" id="haa:A5892_04565"/>
<gene>
    <name evidence="2" type="ORF">A5892_04565</name>
</gene>
<keyword evidence="3" id="KW-1185">Reference proteome</keyword>
<reference evidence="2 3" key="1">
    <citation type="submission" date="2016-04" db="EMBL/GenBank/DDBJ databases">
        <title>Complete Genome Sequence of Halotalea alkalilenta IHB B 13600.</title>
        <authorList>
            <person name="Swarnkar M.K."/>
            <person name="Sharma A."/>
            <person name="Kaushal K."/>
            <person name="Soni R."/>
            <person name="Rana S."/>
            <person name="Singh A.K."/>
            <person name="Gulati A."/>
        </authorList>
    </citation>
    <scope>NUCLEOTIDE SEQUENCE [LARGE SCALE GENOMIC DNA]</scope>
    <source>
        <strain evidence="2 3">IHB B 13600</strain>
    </source>
</reference>
<evidence type="ECO:0000313" key="2">
    <source>
        <dbReference type="EMBL" id="ANF56829.1"/>
    </source>
</evidence>
<sequence length="59" mass="6146">MLTTLVLVTAFSAGAITGILSSLLNLGLLKAALLILAPVSLILLPLRTQVVKLPPRRVA</sequence>
<keyword evidence="1" id="KW-0472">Membrane</keyword>
<proteinExistence type="predicted"/>
<accession>A0A172YC57</accession>
<feature type="transmembrane region" description="Helical" evidence="1">
    <location>
        <begin position="27"/>
        <end position="46"/>
    </location>
</feature>
<protein>
    <submittedName>
        <fullName evidence="2">Uncharacterized protein</fullName>
    </submittedName>
</protein>
<dbReference type="AlphaFoldDB" id="A0A172YC57"/>
<keyword evidence="1" id="KW-1133">Transmembrane helix</keyword>
<organism evidence="2 3">
    <name type="scientific">Halotalea alkalilenta</name>
    <dbReference type="NCBI Taxonomy" id="376489"/>
    <lineage>
        <taxon>Bacteria</taxon>
        <taxon>Pseudomonadati</taxon>
        <taxon>Pseudomonadota</taxon>
        <taxon>Gammaproteobacteria</taxon>
        <taxon>Oceanospirillales</taxon>
        <taxon>Halomonadaceae</taxon>
        <taxon>Halotalea</taxon>
    </lineage>
</organism>